<name>A0A7Y9E820_9ACTN</name>
<dbReference type="InterPro" id="IPR016163">
    <property type="entry name" value="Ald_DH_C"/>
</dbReference>
<evidence type="ECO:0000256" key="4">
    <source>
        <dbReference type="PIRSR" id="PIRSR036492-1"/>
    </source>
</evidence>
<feature type="region of interest" description="Disordered" evidence="7">
    <location>
        <begin position="1"/>
        <end position="34"/>
    </location>
</feature>
<proteinExistence type="inferred from homology"/>
<evidence type="ECO:0000256" key="1">
    <source>
        <dbReference type="ARBA" id="ARBA00009986"/>
    </source>
</evidence>
<dbReference type="AlphaFoldDB" id="A0A7Y9E820"/>
<dbReference type="RefSeq" id="WP_179664522.1">
    <property type="nucleotide sequence ID" value="NZ_JACCBG010000001.1"/>
</dbReference>
<keyword evidence="10" id="KW-1185">Reference proteome</keyword>
<feature type="compositionally biased region" description="Basic and acidic residues" evidence="7">
    <location>
        <begin position="1"/>
        <end position="19"/>
    </location>
</feature>
<dbReference type="CDD" id="cd07099">
    <property type="entry name" value="ALDH_DDALDH"/>
    <property type="match status" value="1"/>
</dbReference>
<dbReference type="GO" id="GO:0006081">
    <property type="term" value="P:aldehyde metabolic process"/>
    <property type="evidence" value="ECO:0007669"/>
    <property type="project" value="InterPro"/>
</dbReference>
<dbReference type="Proteomes" id="UP000535511">
    <property type="component" value="Unassembled WGS sequence"/>
</dbReference>
<comment type="caution">
    <text evidence="9">The sequence shown here is derived from an EMBL/GenBank/DDBJ whole genome shotgun (WGS) entry which is preliminary data.</text>
</comment>
<evidence type="ECO:0000256" key="5">
    <source>
        <dbReference type="PROSITE-ProRule" id="PRU10007"/>
    </source>
</evidence>
<accession>A0A7Y9E820</accession>
<evidence type="ECO:0000256" key="6">
    <source>
        <dbReference type="RuleBase" id="RU003345"/>
    </source>
</evidence>
<evidence type="ECO:0000256" key="2">
    <source>
        <dbReference type="ARBA" id="ARBA00023002"/>
    </source>
</evidence>
<gene>
    <name evidence="9" type="ORF">BJZ21_003032</name>
</gene>
<organism evidence="9 10">
    <name type="scientific">Nocardioides panaciterrulae</name>
    <dbReference type="NCBI Taxonomy" id="661492"/>
    <lineage>
        <taxon>Bacteria</taxon>
        <taxon>Bacillati</taxon>
        <taxon>Actinomycetota</taxon>
        <taxon>Actinomycetes</taxon>
        <taxon>Propionibacteriales</taxon>
        <taxon>Nocardioidaceae</taxon>
        <taxon>Nocardioides</taxon>
    </lineage>
</organism>
<evidence type="ECO:0000256" key="7">
    <source>
        <dbReference type="SAM" id="MobiDB-lite"/>
    </source>
</evidence>
<dbReference type="PANTHER" id="PTHR11699">
    <property type="entry name" value="ALDEHYDE DEHYDROGENASE-RELATED"/>
    <property type="match status" value="1"/>
</dbReference>
<reference evidence="9 10" key="1">
    <citation type="submission" date="2020-07" db="EMBL/GenBank/DDBJ databases">
        <title>Sequencing the genomes of 1000 actinobacteria strains.</title>
        <authorList>
            <person name="Klenk H.-P."/>
        </authorList>
    </citation>
    <scope>NUCLEOTIDE SEQUENCE [LARGE SCALE GENOMIC DNA]</scope>
    <source>
        <strain evidence="9 10">DSM 21350</strain>
    </source>
</reference>
<evidence type="ECO:0000313" key="10">
    <source>
        <dbReference type="Proteomes" id="UP000535511"/>
    </source>
</evidence>
<dbReference type="PIRSF" id="PIRSF036492">
    <property type="entry name" value="ALDH"/>
    <property type="match status" value="1"/>
</dbReference>
<dbReference type="InterPro" id="IPR029510">
    <property type="entry name" value="Ald_DH_CS_GLU"/>
</dbReference>
<evidence type="ECO:0000259" key="8">
    <source>
        <dbReference type="Pfam" id="PF00171"/>
    </source>
</evidence>
<evidence type="ECO:0000313" key="9">
    <source>
        <dbReference type="EMBL" id="NYD42949.1"/>
    </source>
</evidence>
<comment type="similarity">
    <text evidence="1 3 6">Belongs to the aldehyde dehydrogenase family.</text>
</comment>
<dbReference type="Pfam" id="PF00171">
    <property type="entry name" value="Aldedh"/>
    <property type="match status" value="1"/>
</dbReference>
<feature type="active site" evidence="4 5">
    <location>
        <position position="245"/>
    </location>
</feature>
<dbReference type="GO" id="GO:0016620">
    <property type="term" value="F:oxidoreductase activity, acting on the aldehyde or oxo group of donors, NAD or NADP as acceptor"/>
    <property type="evidence" value="ECO:0007669"/>
    <property type="project" value="InterPro"/>
</dbReference>
<dbReference type="PROSITE" id="PS00687">
    <property type="entry name" value="ALDEHYDE_DEHYDR_GLU"/>
    <property type="match status" value="1"/>
</dbReference>
<dbReference type="EMBL" id="JACCBG010000001">
    <property type="protein sequence ID" value="NYD42949.1"/>
    <property type="molecule type" value="Genomic_DNA"/>
</dbReference>
<dbReference type="Gene3D" id="3.40.605.10">
    <property type="entry name" value="Aldehyde Dehydrogenase, Chain A, domain 1"/>
    <property type="match status" value="1"/>
</dbReference>
<dbReference type="Gene3D" id="3.40.309.10">
    <property type="entry name" value="Aldehyde Dehydrogenase, Chain A, domain 2"/>
    <property type="match status" value="1"/>
</dbReference>
<dbReference type="InterPro" id="IPR015590">
    <property type="entry name" value="Aldehyde_DH_dom"/>
</dbReference>
<protein>
    <recommendedName>
        <fullName evidence="3">Aldehyde dehydrogenase</fullName>
    </recommendedName>
</protein>
<evidence type="ECO:0000256" key="3">
    <source>
        <dbReference type="PIRNR" id="PIRNR036492"/>
    </source>
</evidence>
<dbReference type="InterPro" id="IPR016161">
    <property type="entry name" value="Ald_DH/histidinol_DH"/>
</dbReference>
<dbReference type="SUPFAM" id="SSF53720">
    <property type="entry name" value="ALDH-like"/>
    <property type="match status" value="1"/>
</dbReference>
<dbReference type="InterPro" id="IPR012394">
    <property type="entry name" value="Aldehyde_DH_NAD(P)"/>
</dbReference>
<sequence>MTQLDERTTQAPGDRRTFDSLDPATGDVVGTHPVHTEADVRAAVARAREEAAWWGSLSYDDRERHLQTWKGVITRRLPQLADLVHREMGKPHADAVLECGLAVEHIAWAAAHAEKVLRRRRVPSGLLMSNQAASVEYRPLGVVGVIGPWNYPVFTPIGSLAYALAAGNAVVFKPSEFTPGLGEWLARTFLEAVGRPVLQVVTGLGETGAALCRAGVDKVAFTGSTATGKRVMAACAETLTPVVIEAGGKDAVIVDEDADLGAAADAALWGACSNAGQTCIGVERVYVHERVYDEFLDQLTARARLLRADADPDALIGPMTMPGQIEVVRSHIQDALDRGGRAVVGGLDAVGDRFVQPTVLVDVPEDSTAIQEETFGPVVTVTRVRDMEDALARVNGTRYGLGSTVFAGKRAMEIARRVRAGMTAVNGVISFAGIPALPFGGVGDSGFGRIHGADGLREFTYPHAIARQRFKPPLALTTFARTEKAEQQFAQLVTMLHGRGTTIPRAVREKGRRLGGRSGR</sequence>
<keyword evidence="2 3" id="KW-0560">Oxidoreductase</keyword>
<feature type="active site" evidence="4">
    <location>
        <position position="279"/>
    </location>
</feature>
<feature type="domain" description="Aldehyde dehydrogenase" evidence="8">
    <location>
        <begin position="14"/>
        <end position="462"/>
    </location>
</feature>
<dbReference type="InterPro" id="IPR016162">
    <property type="entry name" value="Ald_DH_N"/>
</dbReference>